<proteinExistence type="predicted"/>
<keyword evidence="7" id="KW-1185">Reference proteome</keyword>
<feature type="binding site" evidence="2">
    <location>
        <position position="145"/>
    </location>
    <ligand>
        <name>CoA</name>
        <dbReference type="ChEBI" id="CHEBI:57287"/>
    </ligand>
</feature>
<accession>A0A918AMX9</accession>
<dbReference type="PRINTS" id="PR01399">
    <property type="entry name" value="ENTSNTHTASED"/>
</dbReference>
<reference evidence="6" key="2">
    <citation type="submission" date="2020-09" db="EMBL/GenBank/DDBJ databases">
        <authorList>
            <person name="Sun Q."/>
            <person name="Ohkuma M."/>
        </authorList>
    </citation>
    <scope>NUCLEOTIDE SEQUENCE</scope>
    <source>
        <strain evidence="6">JCM 3313</strain>
    </source>
</reference>
<name>A0A918AMX9_9PSEU</name>
<feature type="binding site" evidence="2">
    <location>
        <position position="141"/>
    </location>
    <ligand>
        <name>CoA</name>
        <dbReference type="ChEBI" id="CHEBI:57287"/>
    </ligand>
</feature>
<feature type="binding site" evidence="3">
    <location>
        <position position="97"/>
    </location>
    <ligand>
        <name>Mg(2+)</name>
        <dbReference type="ChEBI" id="CHEBI:18420"/>
    </ligand>
</feature>
<dbReference type="GO" id="GO:0009239">
    <property type="term" value="P:enterobactin biosynthetic process"/>
    <property type="evidence" value="ECO:0007669"/>
    <property type="project" value="InterPro"/>
</dbReference>
<dbReference type="SUPFAM" id="SSF56214">
    <property type="entry name" value="4'-phosphopantetheinyl transferase"/>
    <property type="match status" value="1"/>
</dbReference>
<dbReference type="InterPro" id="IPR008278">
    <property type="entry name" value="4-PPantetheinyl_Trfase_dom"/>
</dbReference>
<dbReference type="GO" id="GO:0009366">
    <property type="term" value="C:enterobactin synthetase complex"/>
    <property type="evidence" value="ECO:0007669"/>
    <property type="project" value="InterPro"/>
</dbReference>
<dbReference type="GO" id="GO:0000287">
    <property type="term" value="F:magnesium ion binding"/>
    <property type="evidence" value="ECO:0007669"/>
    <property type="project" value="InterPro"/>
</dbReference>
<dbReference type="InterPro" id="IPR041354">
    <property type="entry name" value="4PPT_N"/>
</dbReference>
<evidence type="ECO:0000256" key="2">
    <source>
        <dbReference type="PIRSR" id="PIRSR603542-1"/>
    </source>
</evidence>
<dbReference type="Proteomes" id="UP000639606">
    <property type="component" value="Unassembled WGS sequence"/>
</dbReference>
<keyword evidence="3" id="KW-0460">Magnesium</keyword>
<comment type="cofactor">
    <cofactor evidence="3">
        <name>Mg(2+)</name>
        <dbReference type="ChEBI" id="CHEBI:18420"/>
    </cofactor>
</comment>
<evidence type="ECO:0000313" key="7">
    <source>
        <dbReference type="Proteomes" id="UP000639606"/>
    </source>
</evidence>
<evidence type="ECO:0000259" key="4">
    <source>
        <dbReference type="Pfam" id="PF01648"/>
    </source>
</evidence>
<feature type="binding site" evidence="2">
    <location>
        <position position="30"/>
    </location>
    <ligand>
        <name>CoA</name>
        <dbReference type="ChEBI" id="CHEBI:57287"/>
    </ligand>
</feature>
<organism evidence="6 7">
    <name type="scientific">Saccharothrix coeruleofusca</name>
    <dbReference type="NCBI Taxonomy" id="33919"/>
    <lineage>
        <taxon>Bacteria</taxon>
        <taxon>Bacillati</taxon>
        <taxon>Actinomycetota</taxon>
        <taxon>Actinomycetes</taxon>
        <taxon>Pseudonocardiales</taxon>
        <taxon>Pseudonocardiaceae</taxon>
        <taxon>Saccharothrix</taxon>
    </lineage>
</organism>
<feature type="binding site" evidence="2">
    <location>
        <position position="96"/>
    </location>
    <ligand>
        <name>CoA</name>
        <dbReference type="ChEBI" id="CHEBI:57287"/>
    </ligand>
</feature>
<feature type="binding site" evidence="2">
    <location>
        <begin position="74"/>
        <end position="75"/>
    </location>
    <ligand>
        <name>CoA</name>
        <dbReference type="ChEBI" id="CHEBI:57287"/>
    </ligand>
</feature>
<feature type="domain" description="4'-phosphopantetheinyl transferase N-terminal" evidence="5">
    <location>
        <begin position="18"/>
        <end position="85"/>
    </location>
</feature>
<evidence type="ECO:0000313" key="6">
    <source>
        <dbReference type="EMBL" id="GGP62929.1"/>
    </source>
</evidence>
<feature type="binding site" evidence="3">
    <location>
        <position position="96"/>
    </location>
    <ligand>
        <name>Mg(2+)</name>
        <dbReference type="ChEBI" id="CHEBI:18420"/>
    </ligand>
</feature>
<dbReference type="Pfam" id="PF17837">
    <property type="entry name" value="4PPT_N"/>
    <property type="match status" value="1"/>
</dbReference>
<dbReference type="Gene3D" id="3.90.470.20">
    <property type="entry name" value="4'-phosphopantetheinyl transferase domain"/>
    <property type="match status" value="1"/>
</dbReference>
<evidence type="ECO:0000256" key="1">
    <source>
        <dbReference type="ARBA" id="ARBA00022679"/>
    </source>
</evidence>
<protein>
    <submittedName>
        <fullName evidence="6">4'-phosphopantetheinyl transferase</fullName>
    </submittedName>
</protein>
<feature type="domain" description="4'-phosphopantetheinyl transferase" evidence="4">
    <location>
        <begin position="93"/>
        <end position="170"/>
    </location>
</feature>
<keyword evidence="1 6" id="KW-0808">Transferase</keyword>
<dbReference type="InterPro" id="IPR037143">
    <property type="entry name" value="4-PPantetheinyl_Trfase_dom_sf"/>
</dbReference>
<keyword evidence="3" id="KW-0479">Metal-binding</keyword>
<reference evidence="6" key="1">
    <citation type="journal article" date="2014" name="Int. J. Syst. Evol. Microbiol.">
        <title>Complete genome sequence of Corynebacterium casei LMG S-19264T (=DSM 44701T), isolated from a smear-ripened cheese.</title>
        <authorList>
            <consortium name="US DOE Joint Genome Institute (JGI-PGF)"/>
            <person name="Walter F."/>
            <person name="Albersmeier A."/>
            <person name="Kalinowski J."/>
            <person name="Ruckert C."/>
        </authorList>
    </citation>
    <scope>NUCLEOTIDE SEQUENCE</scope>
    <source>
        <strain evidence="6">JCM 3313</strain>
    </source>
</reference>
<comment type="caution">
    <text evidence="6">The sequence shown here is derived from an EMBL/GenBank/DDBJ whole genome shotgun (WGS) entry which is preliminary data.</text>
</comment>
<dbReference type="Pfam" id="PF01648">
    <property type="entry name" value="ACPS"/>
    <property type="match status" value="1"/>
</dbReference>
<dbReference type="InterPro" id="IPR003542">
    <property type="entry name" value="Enbac_synth_compD-like"/>
</dbReference>
<feature type="binding site" evidence="2">
    <location>
        <position position="38"/>
    </location>
    <ligand>
        <name>CoA</name>
        <dbReference type="ChEBI" id="CHEBI:57287"/>
    </ligand>
</feature>
<feature type="binding site" evidence="2">
    <location>
        <position position="155"/>
    </location>
    <ligand>
        <name>CoA</name>
        <dbReference type="ChEBI" id="CHEBI:57287"/>
    </ligand>
</feature>
<dbReference type="EMBL" id="BMRG01000007">
    <property type="protein sequence ID" value="GGP62929.1"/>
    <property type="molecule type" value="Genomic_DNA"/>
</dbReference>
<feature type="binding site" evidence="3">
    <location>
        <position position="98"/>
    </location>
    <ligand>
        <name>Mg(2+)</name>
        <dbReference type="ChEBI" id="CHEBI:18420"/>
    </ligand>
</feature>
<evidence type="ECO:0000259" key="5">
    <source>
        <dbReference type="Pfam" id="PF17837"/>
    </source>
</evidence>
<gene>
    <name evidence="6" type="ORF">GCM10010185_39300</name>
</gene>
<dbReference type="AlphaFoldDB" id="A0A918AMX9"/>
<dbReference type="GO" id="GO:0008897">
    <property type="term" value="F:holo-[acyl-carrier-protein] synthase activity"/>
    <property type="evidence" value="ECO:0007669"/>
    <property type="project" value="InterPro"/>
</dbReference>
<dbReference type="PANTHER" id="PTHR38096:SF1">
    <property type="entry name" value="ENTEROBACTIN SYNTHASE COMPONENT D"/>
    <property type="match status" value="1"/>
</dbReference>
<dbReference type="GO" id="GO:0005886">
    <property type="term" value="C:plasma membrane"/>
    <property type="evidence" value="ECO:0007669"/>
    <property type="project" value="TreeGrafter"/>
</dbReference>
<sequence length="210" mass="22595">MAAVESFGDPAEAVLFPEEEEHIARSVDKRRREFTTGRHCARVALGRLGLPPVPLLPGPKREPLWPAGVVGSITHCAGYRAAAVARASEVWTVGIDAEPDEPTPDGVLEAIALPGELARTAELRAADGKTSWDRLLFSAKETVYKAWFPLTRSWLGFEDAEVTIDPDGGTFSARILVEAPVVDGIPLTGFTGRWLARDGFVVTAIAVPAR</sequence>
<evidence type="ECO:0000256" key="3">
    <source>
        <dbReference type="PIRSR" id="PIRSR603542-2"/>
    </source>
</evidence>
<dbReference type="PANTHER" id="PTHR38096">
    <property type="entry name" value="ENTEROBACTIN SYNTHASE COMPONENT D"/>
    <property type="match status" value="1"/>
</dbReference>